<dbReference type="InterPro" id="IPR032675">
    <property type="entry name" value="LRR_dom_sf"/>
</dbReference>
<accession>A0A255ZVG1</accession>
<evidence type="ECO:0000313" key="1">
    <source>
        <dbReference type="EMBL" id="OYQ45379.1"/>
    </source>
</evidence>
<organism evidence="1 2">
    <name type="scientific">Flavobacterium cyanobacteriorum</name>
    <dbReference type="NCBI Taxonomy" id="2022802"/>
    <lineage>
        <taxon>Bacteria</taxon>
        <taxon>Pseudomonadati</taxon>
        <taxon>Bacteroidota</taxon>
        <taxon>Flavobacteriia</taxon>
        <taxon>Flavobacteriales</taxon>
        <taxon>Flavobacteriaceae</taxon>
        <taxon>Flavobacterium</taxon>
    </lineage>
</organism>
<protein>
    <recommendedName>
        <fullName evidence="3">Leucine-rich repeat domain-containing protein</fullName>
    </recommendedName>
</protein>
<evidence type="ECO:0000313" key="2">
    <source>
        <dbReference type="Proteomes" id="UP000216605"/>
    </source>
</evidence>
<reference evidence="1 2" key="1">
    <citation type="submission" date="2017-07" db="EMBL/GenBank/DDBJ databases">
        <title>Flavobacterium cyanobacteriorum sp. nov., isolated from cyanobacterial aggregates in a eutrophic lake.</title>
        <authorList>
            <person name="Cai H."/>
        </authorList>
    </citation>
    <scope>NUCLEOTIDE SEQUENCE [LARGE SCALE GENOMIC DNA]</scope>
    <source>
        <strain evidence="1 2">TH021</strain>
    </source>
</reference>
<dbReference type="Gene3D" id="3.80.10.10">
    <property type="entry name" value="Ribonuclease Inhibitor"/>
    <property type="match status" value="1"/>
</dbReference>
<dbReference type="OrthoDB" id="9774633at2"/>
<name>A0A255ZVG1_9FLAO</name>
<evidence type="ECO:0008006" key="3">
    <source>
        <dbReference type="Google" id="ProtNLM"/>
    </source>
</evidence>
<dbReference type="SUPFAM" id="SSF52047">
    <property type="entry name" value="RNI-like"/>
    <property type="match status" value="1"/>
</dbReference>
<dbReference type="AlphaFoldDB" id="A0A255ZVG1"/>
<comment type="caution">
    <text evidence="1">The sequence shown here is derived from an EMBL/GenBank/DDBJ whole genome shotgun (WGS) entry which is preliminary data.</text>
</comment>
<sequence length="277" mass="32265">MIKFLKQFIAPQKQDDIIKNIPPELRFYKHEEKVFEDTFKNYSCVFGLPVKYDFRIIDKIPLGTKALYFYLGNDIENLLENVLETGIFETLEHLSIGYTRVNKIDFNSYNYSGVCKVLSKYNFPKLKSFEFGEDFLLANEHCRYGNLGNITKVLKNMPVLESLYLYGNFAIDEPLCFKKLERIEVLMNDWATNLNGGKISDSTICSLLSSEFNVLQLMDLDLNFNDEVYNYYLPSLFLTGKNTPRLKQFLGLSGKFISGTSIALRQSQMKWFKLLFY</sequence>
<keyword evidence="2" id="KW-1185">Reference proteome</keyword>
<dbReference type="EMBL" id="NOXV01000140">
    <property type="protein sequence ID" value="OYQ45379.1"/>
    <property type="molecule type" value="Genomic_DNA"/>
</dbReference>
<proteinExistence type="predicted"/>
<dbReference type="Proteomes" id="UP000216605">
    <property type="component" value="Unassembled WGS sequence"/>
</dbReference>
<gene>
    <name evidence="1" type="ORF">CHU92_02025</name>
</gene>
<dbReference type="RefSeq" id="WP_094412092.1">
    <property type="nucleotide sequence ID" value="NZ_NOXV01000140.1"/>
</dbReference>